<gene>
    <name evidence="1" type="primary">jg11473</name>
    <name evidence="1" type="ORF">PAEG_LOCUS11766</name>
</gene>
<name>A0A8S4RB20_9NEOP</name>
<dbReference type="Proteomes" id="UP000838756">
    <property type="component" value="Unassembled WGS sequence"/>
</dbReference>
<evidence type="ECO:0000313" key="2">
    <source>
        <dbReference type="Proteomes" id="UP000838756"/>
    </source>
</evidence>
<keyword evidence="2" id="KW-1185">Reference proteome</keyword>
<comment type="caution">
    <text evidence="1">The sequence shown here is derived from an EMBL/GenBank/DDBJ whole genome shotgun (WGS) entry which is preliminary data.</text>
</comment>
<organism evidence="1 2">
    <name type="scientific">Pararge aegeria aegeria</name>
    <dbReference type="NCBI Taxonomy" id="348720"/>
    <lineage>
        <taxon>Eukaryota</taxon>
        <taxon>Metazoa</taxon>
        <taxon>Ecdysozoa</taxon>
        <taxon>Arthropoda</taxon>
        <taxon>Hexapoda</taxon>
        <taxon>Insecta</taxon>
        <taxon>Pterygota</taxon>
        <taxon>Neoptera</taxon>
        <taxon>Endopterygota</taxon>
        <taxon>Lepidoptera</taxon>
        <taxon>Glossata</taxon>
        <taxon>Ditrysia</taxon>
        <taxon>Papilionoidea</taxon>
        <taxon>Nymphalidae</taxon>
        <taxon>Satyrinae</taxon>
        <taxon>Satyrini</taxon>
        <taxon>Parargina</taxon>
        <taxon>Pararge</taxon>
    </lineage>
</organism>
<protein>
    <submittedName>
        <fullName evidence="1">Jg11473 protein</fullName>
    </submittedName>
</protein>
<sequence length="89" mass="10402">MVSEKTEDGRAFQAFAARIRNEEQNASYVLMVFQQRNGADSFGTSQFDGRKEMVYPNRIAPEHTLKYNLALWCNLTWRQIMMKYEMLAG</sequence>
<dbReference type="AlphaFoldDB" id="A0A8S4RB20"/>
<accession>A0A8S4RB20</accession>
<evidence type="ECO:0000313" key="1">
    <source>
        <dbReference type="EMBL" id="CAH2233842.1"/>
    </source>
</evidence>
<dbReference type="EMBL" id="CAKXAJ010025007">
    <property type="protein sequence ID" value="CAH2233842.1"/>
    <property type="molecule type" value="Genomic_DNA"/>
</dbReference>
<proteinExistence type="predicted"/>
<reference evidence="1" key="1">
    <citation type="submission" date="2022-03" db="EMBL/GenBank/DDBJ databases">
        <authorList>
            <person name="Lindestad O."/>
        </authorList>
    </citation>
    <scope>NUCLEOTIDE SEQUENCE</scope>
</reference>